<dbReference type="EMBL" id="PNIN01000016">
    <property type="protein sequence ID" value="PMP72822.1"/>
    <property type="molecule type" value="Genomic_DNA"/>
</dbReference>
<feature type="binding site" evidence="7">
    <location>
        <position position="39"/>
    </location>
    <ligand>
        <name>Zn(2+)</name>
        <dbReference type="ChEBI" id="CHEBI:29105"/>
    </ligand>
</feature>
<sequence length="209" mass="24051">MEKLISGVINFQEEEFLKHREIFEKLKDFQSPHTLFIGCSDSRVVPTLITNSKPGDLFIIRNIANVVPKYRDSNEVLATTSAIEYAVEVLGVETIVVCGHSNCGGCKAARNPEILNHLPHVQKWVSELKPVEDLVKKLMSDMNSTDDAQEEWLFEQANVVYQMQNLLTYHYIAEKYKKGKLHILGWYYIIETGEVYSYNPLKLTFEKIH</sequence>
<dbReference type="Pfam" id="PF00484">
    <property type="entry name" value="Pro_CA"/>
    <property type="match status" value="1"/>
</dbReference>
<dbReference type="PANTHER" id="PTHR11002">
    <property type="entry name" value="CARBONIC ANHYDRASE"/>
    <property type="match status" value="1"/>
</dbReference>
<gene>
    <name evidence="9" type="ORF">C0187_00870</name>
</gene>
<reference evidence="9 10" key="1">
    <citation type="submission" date="2018-01" db="EMBL/GenBank/DDBJ databases">
        <title>Metagenomic assembled genomes from two thermal pools in the Uzon Caldera, Kamchatka, Russia.</title>
        <authorList>
            <person name="Wilkins L."/>
            <person name="Ettinger C."/>
        </authorList>
    </citation>
    <scope>NUCLEOTIDE SEQUENCE [LARGE SCALE GENOMIC DNA]</scope>
    <source>
        <strain evidence="9">ZAV-05</strain>
    </source>
</reference>
<proteinExistence type="inferred from homology"/>
<dbReference type="InterPro" id="IPR036874">
    <property type="entry name" value="Carbonic_anhydrase_sf"/>
</dbReference>
<dbReference type="SUPFAM" id="SSF53056">
    <property type="entry name" value="beta-carbonic anhydrase, cab"/>
    <property type="match status" value="1"/>
</dbReference>
<accession>A0A2J6WR07</accession>
<feature type="binding site" evidence="7">
    <location>
        <position position="41"/>
    </location>
    <ligand>
        <name>Zn(2+)</name>
        <dbReference type="ChEBI" id="CHEBI:29105"/>
    </ligand>
</feature>
<dbReference type="AlphaFoldDB" id="A0A2J6WR07"/>
<dbReference type="GO" id="GO:0004089">
    <property type="term" value="F:carbonate dehydratase activity"/>
    <property type="evidence" value="ECO:0007669"/>
    <property type="project" value="UniProtKB-UniRule"/>
</dbReference>
<feature type="binding site" evidence="7">
    <location>
        <position position="103"/>
    </location>
    <ligand>
        <name>Zn(2+)</name>
        <dbReference type="ChEBI" id="CHEBI:29105"/>
    </ligand>
</feature>
<keyword evidence="4 7" id="KW-0862">Zinc</keyword>
<dbReference type="SMART" id="SM00947">
    <property type="entry name" value="Pro_CA"/>
    <property type="match status" value="1"/>
</dbReference>
<keyword evidence="5 8" id="KW-0456">Lyase</keyword>
<comment type="cofactor">
    <cofactor evidence="7">
        <name>Zn(2+)</name>
        <dbReference type="ChEBI" id="CHEBI:29105"/>
    </cofactor>
    <text evidence="7">Binds 1 zinc ion per subunit.</text>
</comment>
<protein>
    <recommendedName>
        <fullName evidence="2 8">Carbonic anhydrase</fullName>
        <ecNumber evidence="2 8">4.2.1.1</ecNumber>
    </recommendedName>
    <alternativeName>
        <fullName evidence="8">Carbonate dehydratase</fullName>
    </alternativeName>
</protein>
<evidence type="ECO:0000313" key="9">
    <source>
        <dbReference type="EMBL" id="PMP72822.1"/>
    </source>
</evidence>
<dbReference type="CDD" id="cd00884">
    <property type="entry name" value="beta_CA_cladeB"/>
    <property type="match status" value="1"/>
</dbReference>
<dbReference type="Gene3D" id="3.40.1050.10">
    <property type="entry name" value="Carbonic anhydrase"/>
    <property type="match status" value="1"/>
</dbReference>
<dbReference type="GO" id="GO:0008270">
    <property type="term" value="F:zinc ion binding"/>
    <property type="evidence" value="ECO:0007669"/>
    <property type="project" value="UniProtKB-UniRule"/>
</dbReference>
<name>A0A2J6WR07_9BACT</name>
<evidence type="ECO:0000256" key="4">
    <source>
        <dbReference type="ARBA" id="ARBA00022833"/>
    </source>
</evidence>
<evidence type="ECO:0000256" key="2">
    <source>
        <dbReference type="ARBA" id="ARBA00012925"/>
    </source>
</evidence>
<comment type="function">
    <text evidence="8">Reversible hydration of carbon dioxide.</text>
</comment>
<comment type="catalytic activity">
    <reaction evidence="6 8">
        <text>hydrogencarbonate + H(+) = CO2 + H2O</text>
        <dbReference type="Rhea" id="RHEA:10748"/>
        <dbReference type="ChEBI" id="CHEBI:15377"/>
        <dbReference type="ChEBI" id="CHEBI:15378"/>
        <dbReference type="ChEBI" id="CHEBI:16526"/>
        <dbReference type="ChEBI" id="CHEBI:17544"/>
        <dbReference type="EC" id="4.2.1.1"/>
    </reaction>
</comment>
<dbReference type="InterPro" id="IPR045066">
    <property type="entry name" value="Beta_CA_cladeB"/>
</dbReference>
<dbReference type="InterPro" id="IPR015892">
    <property type="entry name" value="Carbonic_anhydrase_CS"/>
</dbReference>
<feature type="binding site" evidence="7">
    <location>
        <position position="100"/>
    </location>
    <ligand>
        <name>Zn(2+)</name>
        <dbReference type="ChEBI" id="CHEBI:29105"/>
    </ligand>
</feature>
<comment type="caution">
    <text evidence="9">The sequence shown here is derived from an EMBL/GenBank/DDBJ whole genome shotgun (WGS) entry which is preliminary data.</text>
</comment>
<evidence type="ECO:0000256" key="3">
    <source>
        <dbReference type="ARBA" id="ARBA00022723"/>
    </source>
</evidence>
<evidence type="ECO:0000313" key="10">
    <source>
        <dbReference type="Proteomes" id="UP000242881"/>
    </source>
</evidence>
<dbReference type="InterPro" id="IPR001765">
    <property type="entry name" value="Carbonic_anhydrase"/>
</dbReference>
<evidence type="ECO:0000256" key="8">
    <source>
        <dbReference type="RuleBase" id="RU003956"/>
    </source>
</evidence>
<organism evidence="9 10">
    <name type="scientific">Calditerrivibrio nitroreducens</name>
    <dbReference type="NCBI Taxonomy" id="477976"/>
    <lineage>
        <taxon>Bacteria</taxon>
        <taxon>Pseudomonadati</taxon>
        <taxon>Deferribacterota</taxon>
        <taxon>Deferribacteres</taxon>
        <taxon>Deferribacterales</taxon>
        <taxon>Calditerrivibrionaceae</taxon>
    </lineage>
</organism>
<dbReference type="PANTHER" id="PTHR11002:SF76">
    <property type="entry name" value="CARBONIC ANHYDRASE"/>
    <property type="match status" value="1"/>
</dbReference>
<evidence type="ECO:0000256" key="6">
    <source>
        <dbReference type="ARBA" id="ARBA00048348"/>
    </source>
</evidence>
<evidence type="ECO:0000256" key="5">
    <source>
        <dbReference type="ARBA" id="ARBA00023239"/>
    </source>
</evidence>
<evidence type="ECO:0000256" key="7">
    <source>
        <dbReference type="PIRSR" id="PIRSR601765-1"/>
    </source>
</evidence>
<dbReference type="PROSITE" id="PS00704">
    <property type="entry name" value="PROK_CO2_ANHYDRASE_1"/>
    <property type="match status" value="1"/>
</dbReference>
<dbReference type="GO" id="GO:0015976">
    <property type="term" value="P:carbon utilization"/>
    <property type="evidence" value="ECO:0007669"/>
    <property type="project" value="InterPro"/>
</dbReference>
<dbReference type="Proteomes" id="UP000242881">
    <property type="component" value="Unassembled WGS sequence"/>
</dbReference>
<comment type="similarity">
    <text evidence="1 8">Belongs to the beta-class carbonic anhydrase family.</text>
</comment>
<evidence type="ECO:0000256" key="1">
    <source>
        <dbReference type="ARBA" id="ARBA00006217"/>
    </source>
</evidence>
<dbReference type="PROSITE" id="PS00705">
    <property type="entry name" value="PROK_CO2_ANHYDRASE_2"/>
    <property type="match status" value="1"/>
</dbReference>
<dbReference type="EC" id="4.2.1.1" evidence="2 8"/>
<keyword evidence="3 7" id="KW-0479">Metal-binding</keyword>